<evidence type="ECO:0000313" key="4">
    <source>
        <dbReference type="Proteomes" id="UP000000598"/>
    </source>
</evidence>
<dbReference type="AlphaFoldDB" id="Q6CMK3"/>
<feature type="region of interest" description="Disordered" evidence="1">
    <location>
        <begin position="31"/>
        <end position="58"/>
    </location>
</feature>
<dbReference type="HOGENOM" id="CLU_1366433_0_0_1"/>
<gene>
    <name evidence="3" type="ORF">KLLA0_E19559g</name>
</gene>
<protein>
    <submittedName>
        <fullName evidence="3">KLLA0E19559p</fullName>
    </submittedName>
</protein>
<proteinExistence type="predicted"/>
<keyword evidence="2" id="KW-0732">Signal</keyword>
<dbReference type="KEGG" id="kla:KLLA0_E19559g"/>
<dbReference type="InParanoid" id="Q6CMK3"/>
<feature type="signal peptide" evidence="2">
    <location>
        <begin position="1"/>
        <end position="22"/>
    </location>
</feature>
<name>Q6CMK3_KLULA</name>
<reference evidence="3 4" key="1">
    <citation type="journal article" date="2004" name="Nature">
        <title>Genome evolution in yeasts.</title>
        <authorList>
            <consortium name="Genolevures"/>
            <person name="Dujon B."/>
            <person name="Sherman D."/>
            <person name="Fischer G."/>
            <person name="Durrens P."/>
            <person name="Casaregola S."/>
            <person name="Lafontaine I."/>
            <person name="de Montigny J."/>
            <person name="Marck C."/>
            <person name="Neuveglise C."/>
            <person name="Talla E."/>
            <person name="Goffard N."/>
            <person name="Frangeul L."/>
            <person name="Aigle M."/>
            <person name="Anthouard V."/>
            <person name="Babour A."/>
            <person name="Barbe V."/>
            <person name="Barnay S."/>
            <person name="Blanchin S."/>
            <person name="Beckerich J.M."/>
            <person name="Beyne E."/>
            <person name="Bleykasten C."/>
            <person name="Boisrame A."/>
            <person name="Boyer J."/>
            <person name="Cattolico L."/>
            <person name="Confanioleri F."/>
            <person name="de Daruvar A."/>
            <person name="Despons L."/>
            <person name="Fabre E."/>
            <person name="Fairhead C."/>
            <person name="Ferry-Dumazet H."/>
            <person name="Groppi A."/>
            <person name="Hantraye F."/>
            <person name="Hennequin C."/>
            <person name="Jauniaux N."/>
            <person name="Joyet P."/>
            <person name="Kachouri R."/>
            <person name="Kerrest A."/>
            <person name="Koszul R."/>
            <person name="Lemaire M."/>
            <person name="Lesur I."/>
            <person name="Ma L."/>
            <person name="Muller H."/>
            <person name="Nicaud J.M."/>
            <person name="Nikolski M."/>
            <person name="Oztas S."/>
            <person name="Ozier-Kalogeropoulos O."/>
            <person name="Pellenz S."/>
            <person name="Potier S."/>
            <person name="Richard G.F."/>
            <person name="Straub M.L."/>
            <person name="Suleau A."/>
            <person name="Swennene D."/>
            <person name="Tekaia F."/>
            <person name="Wesolowski-Louvel M."/>
            <person name="Westhof E."/>
            <person name="Wirth B."/>
            <person name="Zeniou-Meyer M."/>
            <person name="Zivanovic I."/>
            <person name="Bolotin-Fukuhara M."/>
            <person name="Thierry A."/>
            <person name="Bouchier C."/>
            <person name="Caudron B."/>
            <person name="Scarpelli C."/>
            <person name="Gaillardin C."/>
            <person name="Weissenbach J."/>
            <person name="Wincker P."/>
            <person name="Souciet J.L."/>
        </authorList>
    </citation>
    <scope>NUCLEOTIDE SEQUENCE [LARGE SCALE GENOMIC DNA]</scope>
    <source>
        <strain evidence="4">ATCC 8585 / CBS 2359 / DSM 70799 / NBRC 1267 / NRRL Y-1140 / WM37</strain>
    </source>
</reference>
<evidence type="ECO:0000313" key="3">
    <source>
        <dbReference type="EMBL" id="CAG99923.1"/>
    </source>
</evidence>
<evidence type="ECO:0000256" key="1">
    <source>
        <dbReference type="SAM" id="MobiDB-lite"/>
    </source>
</evidence>
<keyword evidence="4" id="KW-1185">Reference proteome</keyword>
<feature type="compositionally biased region" description="Polar residues" evidence="1">
    <location>
        <begin position="40"/>
        <end position="58"/>
    </location>
</feature>
<accession>Q6CMK3</accession>
<dbReference type="Proteomes" id="UP000000598">
    <property type="component" value="Chromosome E"/>
</dbReference>
<dbReference type="PaxDb" id="284590-Q6CMK3"/>
<dbReference type="EMBL" id="CR382125">
    <property type="protein sequence ID" value="CAG99923.1"/>
    <property type="molecule type" value="Genomic_DNA"/>
</dbReference>
<sequence length="200" mass="21067">MTMNNRIIEILVTLFFLRIASAAVLGSLDDDAQQSEKQPEQATASQQPEQAAYSQQETTGSYVAAAVETATTSATTSNTNHVTSQASVWAETSASNTVSVDNTLATSTRNYDEPITILTTTNSAGETYTSKIWWLPSSSLTETGSTTATLSQSASSASSTQTTAYVNSTNGGAFNMNRDMNQFGSSSNLVYLGAAIALII</sequence>
<feature type="chain" id="PRO_5004271685" evidence="2">
    <location>
        <begin position="23"/>
        <end position="200"/>
    </location>
</feature>
<organism evidence="3 4">
    <name type="scientific">Kluyveromyces lactis (strain ATCC 8585 / CBS 2359 / DSM 70799 / NBRC 1267 / NRRL Y-1140 / WM37)</name>
    <name type="common">Yeast</name>
    <name type="synonym">Candida sphaerica</name>
    <dbReference type="NCBI Taxonomy" id="284590"/>
    <lineage>
        <taxon>Eukaryota</taxon>
        <taxon>Fungi</taxon>
        <taxon>Dikarya</taxon>
        <taxon>Ascomycota</taxon>
        <taxon>Saccharomycotina</taxon>
        <taxon>Saccharomycetes</taxon>
        <taxon>Saccharomycetales</taxon>
        <taxon>Saccharomycetaceae</taxon>
        <taxon>Kluyveromyces</taxon>
    </lineage>
</organism>
<evidence type="ECO:0000256" key="2">
    <source>
        <dbReference type="SAM" id="SignalP"/>
    </source>
</evidence>